<reference evidence="1 2" key="1">
    <citation type="submission" date="2017-05" db="EMBL/GenBank/DDBJ databases">
        <title>Biotechnological potential of actinobacteria isolated from South African environments.</title>
        <authorList>
            <person name="Le Roes-Hill M."/>
            <person name="Prins A."/>
            <person name="Durrell K.A."/>
        </authorList>
    </citation>
    <scope>NUCLEOTIDE SEQUENCE [LARGE SCALE GENOMIC DNA]</scope>
    <source>
        <strain evidence="1 2">HMC13</strain>
    </source>
</reference>
<evidence type="ECO:0000313" key="1">
    <source>
        <dbReference type="EMBL" id="OUD04013.1"/>
    </source>
</evidence>
<dbReference type="Proteomes" id="UP000195105">
    <property type="component" value="Unassembled WGS sequence"/>
</dbReference>
<dbReference type="Pfam" id="PF14428">
    <property type="entry name" value="DddA-like"/>
    <property type="match status" value="1"/>
</dbReference>
<dbReference type="InterPro" id="IPR032724">
    <property type="entry name" value="SCP1.201-like"/>
</dbReference>
<dbReference type="AlphaFoldDB" id="A0A243S8J2"/>
<comment type="caution">
    <text evidence="1">The sequence shown here is derived from an EMBL/GenBank/DDBJ whole genome shotgun (WGS) entry which is preliminary data.</text>
</comment>
<name>A0A243S8J2_9ACTN</name>
<sequence length="109" mass="11641">MRLVSGNKRADAALIDIVNDRLRKAGFLKGAAKSARASDVEQKMAATMIRDGVDKAKLVINNPAGQCAQPLGCHRVLDAILGKRQLTYTGPTERAAGRIGPMEARSDDP</sequence>
<proteinExistence type="predicted"/>
<organism evidence="1 2">
    <name type="scientific">Streptomyces swartbergensis</name>
    <dbReference type="NCBI Taxonomy" id="487165"/>
    <lineage>
        <taxon>Bacteria</taxon>
        <taxon>Bacillati</taxon>
        <taxon>Actinomycetota</taxon>
        <taxon>Actinomycetes</taxon>
        <taxon>Kitasatosporales</taxon>
        <taxon>Streptomycetaceae</taxon>
        <taxon>Streptomyces</taxon>
    </lineage>
</organism>
<evidence type="ECO:0000313" key="2">
    <source>
        <dbReference type="Proteomes" id="UP000195105"/>
    </source>
</evidence>
<gene>
    <name evidence="1" type="ORF">CA983_06255</name>
</gene>
<dbReference type="EMBL" id="NGFN01000023">
    <property type="protein sequence ID" value="OUD04013.1"/>
    <property type="molecule type" value="Genomic_DNA"/>
</dbReference>
<protein>
    <submittedName>
        <fullName evidence="1">Uncharacterized protein</fullName>
    </submittedName>
</protein>
<keyword evidence="2" id="KW-1185">Reference proteome</keyword>
<accession>A0A243S8J2</accession>